<dbReference type="AlphaFoldDB" id="A0AAX3W1F9"/>
<dbReference type="Proteomes" id="UP001223261">
    <property type="component" value="Chromosome"/>
</dbReference>
<gene>
    <name evidence="1" type="ORF">PYH69_10730</name>
</gene>
<evidence type="ECO:0000313" key="1">
    <source>
        <dbReference type="EMBL" id="WHI59193.1"/>
    </source>
</evidence>
<proteinExistence type="predicted"/>
<dbReference type="RefSeq" id="WP_282861845.1">
    <property type="nucleotide sequence ID" value="NZ_CP118848.1"/>
</dbReference>
<organism evidence="1 2">
    <name type="scientific">Mammaliicoccus lentus</name>
    <name type="common">Staphylococcus lentus</name>
    <dbReference type="NCBI Taxonomy" id="42858"/>
    <lineage>
        <taxon>Bacteria</taxon>
        <taxon>Bacillati</taxon>
        <taxon>Bacillota</taxon>
        <taxon>Bacilli</taxon>
        <taxon>Bacillales</taxon>
        <taxon>Staphylococcaceae</taxon>
        <taxon>Mammaliicoccus</taxon>
    </lineage>
</organism>
<dbReference type="NCBIfam" id="TIGR02289">
    <property type="entry name" value="M3_not_pepF"/>
    <property type="match status" value="1"/>
</dbReference>
<dbReference type="Gene3D" id="1.10.1370.30">
    <property type="match status" value="1"/>
</dbReference>
<dbReference type="EMBL" id="CP118848">
    <property type="protein sequence ID" value="WHI59193.1"/>
    <property type="molecule type" value="Genomic_DNA"/>
</dbReference>
<accession>A0AAX3W1F9</accession>
<dbReference type="SUPFAM" id="SSF55486">
    <property type="entry name" value="Metalloproteases ('zincins'), catalytic domain"/>
    <property type="match status" value="1"/>
</dbReference>
<protein>
    <submittedName>
        <fullName evidence="1">M3 family oligoendopeptidase</fullName>
    </submittedName>
</protein>
<reference evidence="1" key="1">
    <citation type="journal article" date="2023" name="Antibiotics">
        <title>Prevalence and Molecular Characterization of Methicillin-Resistant Staphylococci (MRS) and Mammaliicocci (MRM) in Dromedary Camels from Algeria: First Detection of SCCmec-mecC Hybrid in Methicillin-Resistant Mammaliicoccus lentus.</title>
        <authorList>
            <person name="Belhout C."/>
            <person name="Boyen F."/>
            <person name="Vereecke N."/>
            <person name="Theuns S."/>
            <person name="Taibi N."/>
            <person name="Stegger M."/>
            <person name="de la Fe-Rodriguez P.Y."/>
            <person name="Bouayad L."/>
            <person name="Elgroud R."/>
            <person name="Butaye P."/>
        </authorList>
    </citation>
    <scope>NUCLEOTIDE SEQUENCE</scope>
    <source>
        <strain evidence="1">7048</strain>
    </source>
</reference>
<evidence type="ECO:0000313" key="2">
    <source>
        <dbReference type="Proteomes" id="UP001223261"/>
    </source>
</evidence>
<dbReference type="CDD" id="cd09606">
    <property type="entry name" value="M3B_PepF"/>
    <property type="match status" value="1"/>
</dbReference>
<name>A0AAX3W1F9_MAMLE</name>
<sequence>MVLTFNEFQYEHINIEEKEQNIKSFLKDFESANTLEEAISFVDDINKIRNHTDTHFNIALIRSSIDTNDEFYNKERDFFDENMPRIQNLDNLFYNALLNSKHKDGLVSHFGEQLFELAKVELNTYHPSINDLLVKENKLISEYDKLIASADILYKGEHLNLSQFNKYFINPDRDIRKEAYITKEQFFEEHLEKIDRIYDDLVHVRHEIALKLGYNNFIQLGYDRMQRIGYNAEDVEVFRNQIKDHVVPITEQINKQHAERINVDQLKVYDQNFTFKSGSPKPQIGTQAIIKNAQKMYHERSNETGKFIDYMIDKSLFDLEAKKGKESGGYCTIINDFNSPFIFANFNGTQGDIEVMTHEAGHAFQVFESLKYSVPEYYFPTSEACEIHSMSMEYLTYPWMSLFFGEDTEKFKLSHLEDNIKFLPYGVAIDEFQHKVYENPNLTPEERRKIWSDLERKYLPNKDYDGVNHLINGSFWHRQGHVFALPFYYIDYTLATICAMQFYIRHEENPDKAWNDYLKICQIGGSKSFIDIMNSVQLNSPFKEGTVKEIVSHLYDATLNIDQSEF</sequence>
<dbReference type="InterPro" id="IPR011976">
    <property type="entry name" value="Pept_M3B_oligopep-rel"/>
</dbReference>